<dbReference type="GO" id="GO:0008270">
    <property type="term" value="F:zinc ion binding"/>
    <property type="evidence" value="ECO:0007669"/>
    <property type="project" value="InterPro"/>
</dbReference>
<dbReference type="FunFam" id="2.30.250.10:FF:000001">
    <property type="entry name" value="Aspartyl aminopeptidase 1"/>
    <property type="match status" value="1"/>
</dbReference>
<dbReference type="PRINTS" id="PR00932">
    <property type="entry name" value="AMINO1PTASE"/>
</dbReference>
<keyword evidence="5 9" id="KW-0479">Metal-binding</keyword>
<dbReference type="CGD" id="CAL0134599">
    <property type="gene designation" value="APE1"/>
</dbReference>
<dbReference type="CDD" id="cd05658">
    <property type="entry name" value="M18_DAP"/>
    <property type="match status" value="1"/>
</dbReference>
<reference evidence="11 12" key="1">
    <citation type="submission" date="2015-10" db="EMBL/GenBank/DDBJ databases">
        <title>Draft genomes sequences of Candida glabrata isolates 1A, 1B, 2A, 2B, 3A and 3B.</title>
        <authorList>
            <person name="Haavelsrud O.E."/>
            <person name="Gaustad P."/>
        </authorList>
    </citation>
    <scope>NUCLEOTIDE SEQUENCE [LARGE SCALE GENOMIC DNA]</scope>
    <source>
        <strain evidence="11">910700640</strain>
    </source>
</reference>
<dbReference type="Pfam" id="PF02127">
    <property type="entry name" value="Peptidase_M18"/>
    <property type="match status" value="1"/>
</dbReference>
<organism evidence="11 12">
    <name type="scientific">Candida glabrata</name>
    <name type="common">Yeast</name>
    <name type="synonym">Torulopsis glabrata</name>
    <dbReference type="NCBI Taxonomy" id="5478"/>
    <lineage>
        <taxon>Eukaryota</taxon>
        <taxon>Fungi</taxon>
        <taxon>Dikarya</taxon>
        <taxon>Ascomycota</taxon>
        <taxon>Saccharomycotina</taxon>
        <taxon>Saccharomycetes</taxon>
        <taxon>Saccharomycetales</taxon>
        <taxon>Saccharomycetaceae</taxon>
        <taxon>Nakaseomyces</taxon>
    </lineage>
</organism>
<dbReference type="Gene3D" id="3.40.630.10">
    <property type="entry name" value="Zn peptidases"/>
    <property type="match status" value="1"/>
</dbReference>
<dbReference type="VEuPathDB" id="FungiDB:GWK60_K08349"/>
<dbReference type="VEuPathDB" id="FungiDB:B1J91_K08536g"/>
<dbReference type="VEuPathDB" id="FungiDB:CAGL0K08536g"/>
<evidence type="ECO:0000256" key="6">
    <source>
        <dbReference type="ARBA" id="ARBA00022801"/>
    </source>
</evidence>
<evidence type="ECO:0000256" key="7">
    <source>
        <dbReference type="ARBA" id="ARBA00022833"/>
    </source>
</evidence>
<protein>
    <submittedName>
        <fullName evidence="11">Vacuolar aminopeptidase 1</fullName>
    </submittedName>
</protein>
<dbReference type="GO" id="GO:0032258">
    <property type="term" value="P:cytoplasm to vacuole targeting by the Cvt pathway"/>
    <property type="evidence" value="ECO:0007669"/>
    <property type="project" value="EnsemblFungi"/>
</dbReference>
<dbReference type="PANTHER" id="PTHR28570">
    <property type="entry name" value="ASPARTYL AMINOPEPTIDASE"/>
    <property type="match status" value="1"/>
</dbReference>
<dbReference type="GO" id="GO:0000324">
    <property type="term" value="C:fungal-type vacuole"/>
    <property type="evidence" value="ECO:0007669"/>
    <property type="project" value="EnsemblFungi"/>
</dbReference>
<comment type="cofactor">
    <cofactor evidence="1">
        <name>Zn(2+)</name>
        <dbReference type="ChEBI" id="CHEBI:29105"/>
    </cofactor>
</comment>
<evidence type="ECO:0000256" key="8">
    <source>
        <dbReference type="ARBA" id="ARBA00023049"/>
    </source>
</evidence>
<dbReference type="VEuPathDB" id="FungiDB:GVI51_K08393"/>
<evidence type="ECO:0000256" key="2">
    <source>
        <dbReference type="ARBA" id="ARBA00008290"/>
    </source>
</evidence>
<gene>
    <name evidence="10" type="primary">APE1</name>
    <name evidence="10" type="ordered locus">CAGL0K08536g</name>
    <name evidence="11" type="ORF">AO440_003610</name>
</gene>
<comment type="similarity">
    <text evidence="2 9">Belongs to the peptidase M18 family.</text>
</comment>
<dbReference type="Proteomes" id="UP000054886">
    <property type="component" value="Unassembled WGS sequence"/>
</dbReference>
<dbReference type="EMBL" id="LLZZ01000123">
    <property type="protein sequence ID" value="KTB02667.1"/>
    <property type="molecule type" value="Genomic_DNA"/>
</dbReference>
<dbReference type="PANTHER" id="PTHR28570:SF4">
    <property type="entry name" value="VACUOLAR AMINOPEPTIDASE 1"/>
    <property type="match status" value="1"/>
</dbReference>
<dbReference type="InterPro" id="IPR001948">
    <property type="entry name" value="Peptidase_M18"/>
</dbReference>
<dbReference type="KEGG" id="cgr:2890319"/>
<accession>A0A0W0D7M3</accession>
<dbReference type="SUPFAM" id="SSF53187">
    <property type="entry name" value="Zn-dependent exopeptidases"/>
    <property type="match status" value="1"/>
</dbReference>
<dbReference type="RefSeq" id="XP_448592.2">
    <property type="nucleotide sequence ID" value="XM_448592.2"/>
</dbReference>
<dbReference type="GO" id="GO:0070006">
    <property type="term" value="F:metalloaminopeptidase activity"/>
    <property type="evidence" value="ECO:0007669"/>
    <property type="project" value="EnsemblFungi"/>
</dbReference>
<dbReference type="GO" id="GO:0034270">
    <property type="term" value="C:Cvt complex"/>
    <property type="evidence" value="ECO:0007669"/>
    <property type="project" value="EnsemblFungi"/>
</dbReference>
<dbReference type="Gene3D" id="2.30.250.10">
    <property type="entry name" value="Aminopeptidase i, Domain 2"/>
    <property type="match status" value="1"/>
</dbReference>
<dbReference type="GO" id="GO:0042802">
    <property type="term" value="F:identical protein binding"/>
    <property type="evidence" value="ECO:0007669"/>
    <property type="project" value="EnsemblFungi"/>
</dbReference>
<dbReference type="SUPFAM" id="SSF101821">
    <property type="entry name" value="Aminopeptidase/glucanase lid domain"/>
    <property type="match status" value="1"/>
</dbReference>
<keyword evidence="4 9" id="KW-0645">Protease</keyword>
<dbReference type="GeneID" id="2890319"/>
<keyword evidence="6 9" id="KW-0378">Hydrolase</keyword>
<keyword evidence="7 9" id="KW-0862">Zinc</keyword>
<keyword evidence="8 9" id="KW-0482">Metalloprotease</keyword>
<dbReference type="AlphaFoldDB" id="A0A0W0D7M3"/>
<evidence type="ECO:0000256" key="9">
    <source>
        <dbReference type="RuleBase" id="RU004386"/>
    </source>
</evidence>
<proteinExistence type="inferred from homology"/>
<name>A0A0W0D7M3_CANGB</name>
<evidence type="ECO:0000256" key="5">
    <source>
        <dbReference type="ARBA" id="ARBA00022723"/>
    </source>
</evidence>
<sequence>MEAKMEEQRQIIEQLKQTLNALTVSQNTTSNKTPADEPFYHINEHTYEDCAQEFIDFTYENPTTYHVIEFFSKLLEGKGFKYLPEKKTWNDELEPGKPGRYYTIRNGTNMTAWVIGKKWKPESGVGVVASHVDSLTAKLKPASLMEKVEGYKLFGVAPYGGTLNELWFDRDLGIAGRVLYKKKNSSKVESTLVNSAPHPIGRIPSLAPHFGQPSEGPFNKETQAVPFFGWCCDIDDEGTITDEEKKCPLVGKHSILLLRYIAELAGIKVSEILQLDLDLFDVQKGTFGGIKKDFIFSPRMDDRLCSFTAMIAMAYYGATVDLDELSSFNMVALFDNEEVGSLTRQGAESTLLKTSICRTAKRFTNMEGLEPPTLFANSIVLSADVNHLFNPNFKEVYLKKHSPKPNWGMTISLDPNAHMATDVVGLAFVEELARKNKDTVQYFQIRNDSRSGGTVGPIVAAQLGARTIDVGISQLSMHSIRAATGTKDIAMAIKFFRGFFDNWREVYDNFGEL</sequence>
<dbReference type="InterPro" id="IPR023358">
    <property type="entry name" value="Peptidase_M18_dom2"/>
</dbReference>
<evidence type="ECO:0000313" key="10">
    <source>
        <dbReference type="CGD" id="CAL0134599"/>
    </source>
</evidence>
<comment type="caution">
    <text evidence="11">The sequence shown here is derived from an EMBL/GenBank/DDBJ whole genome shotgun (WGS) entry which is preliminary data.</text>
</comment>
<dbReference type="GO" id="GO:0006508">
    <property type="term" value="P:proteolysis"/>
    <property type="evidence" value="ECO:0007669"/>
    <property type="project" value="UniProtKB-KW"/>
</dbReference>
<evidence type="ECO:0000256" key="1">
    <source>
        <dbReference type="ARBA" id="ARBA00001947"/>
    </source>
</evidence>
<evidence type="ECO:0000313" key="12">
    <source>
        <dbReference type="Proteomes" id="UP000054886"/>
    </source>
</evidence>
<evidence type="ECO:0000313" key="11">
    <source>
        <dbReference type="EMBL" id="KTB02667.1"/>
    </source>
</evidence>
<evidence type="ECO:0000256" key="4">
    <source>
        <dbReference type="ARBA" id="ARBA00022670"/>
    </source>
</evidence>
<keyword evidence="3 9" id="KW-0031">Aminopeptidase</keyword>
<evidence type="ECO:0000256" key="3">
    <source>
        <dbReference type="ARBA" id="ARBA00022438"/>
    </source>
</evidence>